<keyword evidence="1" id="KW-0547">Nucleotide-binding</keyword>
<dbReference type="RefSeq" id="WP_132820668.1">
    <property type="nucleotide sequence ID" value="NZ_SMKI01000349.1"/>
</dbReference>
<comment type="caution">
    <text evidence="4">The sequence shown here is derived from an EMBL/GenBank/DDBJ whole genome shotgun (WGS) entry which is preliminary data.</text>
</comment>
<keyword evidence="5" id="KW-1185">Reference proteome</keyword>
<dbReference type="PANTHER" id="PTHR16305">
    <property type="entry name" value="TESTICULAR SOLUBLE ADENYLYL CYCLASE"/>
    <property type="match status" value="1"/>
</dbReference>
<evidence type="ECO:0000313" key="5">
    <source>
        <dbReference type="Proteomes" id="UP000295345"/>
    </source>
</evidence>
<feature type="domain" description="Orc1-like AAA ATPase" evidence="3">
    <location>
        <begin position="4"/>
        <end position="172"/>
    </location>
</feature>
<proteinExistence type="predicted"/>
<dbReference type="Pfam" id="PF13191">
    <property type="entry name" value="AAA_16"/>
    <property type="match status" value="1"/>
</dbReference>
<gene>
    <name evidence="4" type="ORF">E1283_26450</name>
</gene>
<dbReference type="GO" id="GO:0005524">
    <property type="term" value="F:ATP binding"/>
    <property type="evidence" value="ECO:0007669"/>
    <property type="project" value="UniProtKB-KW"/>
</dbReference>
<dbReference type="SUPFAM" id="SSF52540">
    <property type="entry name" value="P-loop containing nucleoside triphosphate hydrolases"/>
    <property type="match status" value="1"/>
</dbReference>
<dbReference type="GO" id="GO:0005737">
    <property type="term" value="C:cytoplasm"/>
    <property type="evidence" value="ECO:0007669"/>
    <property type="project" value="TreeGrafter"/>
</dbReference>
<dbReference type="OrthoDB" id="134712at2"/>
<reference evidence="4 5" key="1">
    <citation type="submission" date="2019-03" db="EMBL/GenBank/DDBJ databases">
        <title>Draft genome sequences of novel Actinobacteria.</title>
        <authorList>
            <person name="Sahin N."/>
            <person name="Ay H."/>
            <person name="Saygin H."/>
        </authorList>
    </citation>
    <scope>NUCLEOTIDE SEQUENCE [LARGE SCALE GENOMIC DNA]</scope>
    <source>
        <strain evidence="4 5">DSM 41900</strain>
    </source>
</reference>
<dbReference type="InterPro" id="IPR027417">
    <property type="entry name" value="P-loop_NTPase"/>
</dbReference>
<dbReference type="InterPro" id="IPR041664">
    <property type="entry name" value="AAA_16"/>
</dbReference>
<evidence type="ECO:0000313" key="4">
    <source>
        <dbReference type="EMBL" id="TDC69115.1"/>
    </source>
</evidence>
<evidence type="ECO:0000256" key="1">
    <source>
        <dbReference type="ARBA" id="ARBA00022741"/>
    </source>
</evidence>
<keyword evidence="2" id="KW-0067">ATP-binding</keyword>
<protein>
    <submittedName>
        <fullName evidence="4">ATPase</fullName>
    </submittedName>
</protein>
<sequence length="1017" mass="107406">MAALVGRAHPAAVLDAAVARTSSSHGGLVLVTGEAGIGKTVLVAQAAADAERSGALVATGTCWDRADAPAHWPWTQVLRGLRRTMAAEAWAEARREAGPELGPLLGESGAGPAARDGQGFGLRDALSTLLVTAARRHPVVVVLDDLQWADPASVELLEFVTRHAWFERLLVVGVYRDVEVEAAGHPLGPLLAPLLSKATPVTLTALGPDEVRALLARTAGREPSAATAAEVHRRTGGNPFFVEQTARLWRSTGAVDLIPPGVREAVGQRLRLLPAEVSGLLAAASALGPEFDREVLAEMTGRSERAVAALLGEAVAARLVVPRGGPERLGFVHDLVRETLYAGLAEDEAAGWHAAAARALAALPECAARAAPGEAARHAYRGVSRLAGPAVVGTLRAAAAEAWNRMASGEAGVHLGRALSLIPRADGRRWATVALDLGSALHHGGDEAAALRTFQEAAVVARGLGDGELLTRAAFRLRRAVWMAHPPEVERLTTELVNEAYAAVFGPGGTAGSDLERERELTARAAEMAREVGDDEALQDALMTRHDALWAPGTAAERQAVAEELAVVATRCGDRSVALLASLLRAMALLERGDPAGRAEQRSALAAAGQDAGALATVLWSEVAFAALDGRFEAARSALERAEGDERERRGDAGARGDTATMLHQQRWMLEVARGRFDAADALVASVGPPHADLLLGVTAAERGDVAAARHHLTRLGVAGGRPSRWFEPLWLRLRAQLAAADGDAAERAEVRAALAPLAGGWLTMFGSSIDGPVDYWTALLDAADGDLPAAVAGLTAAERAAEAMGAAPWAARVRRALAEAVAARGGPAEAERPAAPNVFRFDGQVWTLTFAGVTAHLPDAKGLHDIRRLLDRPGGEIPAVELLAAEGGAPAREAGLLGADPVLDERAKAAYRARLTRLDGDIEAALERGDDRRAAELDRERAVLIDEVRRATGLRGRSRRLGDQAERTRKAVTERIRNALRRLDRRHPALARHLRESLATGSVCRYGPREPVRWER</sequence>
<dbReference type="GO" id="GO:0004016">
    <property type="term" value="F:adenylate cyclase activity"/>
    <property type="evidence" value="ECO:0007669"/>
    <property type="project" value="TreeGrafter"/>
</dbReference>
<dbReference type="EMBL" id="SMKI01000349">
    <property type="protein sequence ID" value="TDC69115.1"/>
    <property type="molecule type" value="Genomic_DNA"/>
</dbReference>
<organism evidence="4 5">
    <name type="scientific">Streptomyces hainanensis</name>
    <dbReference type="NCBI Taxonomy" id="402648"/>
    <lineage>
        <taxon>Bacteria</taxon>
        <taxon>Bacillati</taxon>
        <taxon>Actinomycetota</taxon>
        <taxon>Actinomycetes</taxon>
        <taxon>Kitasatosporales</taxon>
        <taxon>Streptomycetaceae</taxon>
        <taxon>Streptomyces</taxon>
    </lineage>
</organism>
<dbReference type="AlphaFoldDB" id="A0A4V2Y1K5"/>
<dbReference type="Proteomes" id="UP000295345">
    <property type="component" value="Unassembled WGS sequence"/>
</dbReference>
<evidence type="ECO:0000256" key="2">
    <source>
        <dbReference type="ARBA" id="ARBA00022840"/>
    </source>
</evidence>
<dbReference type="Gene3D" id="3.40.50.300">
    <property type="entry name" value="P-loop containing nucleotide triphosphate hydrolases"/>
    <property type="match status" value="1"/>
</dbReference>
<accession>A0A4V2Y1K5</accession>
<evidence type="ECO:0000259" key="3">
    <source>
        <dbReference type="Pfam" id="PF13191"/>
    </source>
</evidence>
<dbReference type="PANTHER" id="PTHR16305:SF35">
    <property type="entry name" value="TRANSCRIPTIONAL ACTIVATOR DOMAIN"/>
    <property type="match status" value="1"/>
</dbReference>
<name>A0A4V2Y1K5_9ACTN</name>